<evidence type="ECO:0000313" key="1">
    <source>
        <dbReference type="EMBL" id="QSV44666.1"/>
    </source>
</evidence>
<evidence type="ECO:0008006" key="3">
    <source>
        <dbReference type="Google" id="ProtNLM"/>
    </source>
</evidence>
<protein>
    <recommendedName>
        <fullName evidence="3">DUF5666 domain-containing protein</fullName>
    </recommendedName>
</protein>
<evidence type="ECO:0000313" key="2">
    <source>
        <dbReference type="Proteomes" id="UP000663651"/>
    </source>
</evidence>
<dbReference type="Proteomes" id="UP000663651">
    <property type="component" value="Chromosome"/>
</dbReference>
<gene>
    <name evidence="1" type="ORF">JZM60_10850</name>
</gene>
<proteinExistence type="predicted"/>
<keyword evidence="2" id="KW-1185">Reference proteome</keyword>
<dbReference type="RefSeq" id="WP_207162480.1">
    <property type="nucleotide sequence ID" value="NZ_CP071382.1"/>
</dbReference>
<organism evidence="1 2">
    <name type="scientific">Geobacter benzoatilyticus</name>
    <dbReference type="NCBI Taxonomy" id="2815309"/>
    <lineage>
        <taxon>Bacteria</taxon>
        <taxon>Pseudomonadati</taxon>
        <taxon>Thermodesulfobacteriota</taxon>
        <taxon>Desulfuromonadia</taxon>
        <taxon>Geobacterales</taxon>
        <taxon>Geobacteraceae</taxon>
        <taxon>Geobacter</taxon>
    </lineage>
</organism>
<reference evidence="1 2" key="1">
    <citation type="submission" date="2021-03" db="EMBL/GenBank/DDBJ databases">
        <title>Geobacter metallireducens gen. nov. sp. nov., a microorganism capable of coupling the complete oxidation of organic compounds to the reduction of iron and other metals.</title>
        <authorList>
            <person name="Li Y."/>
        </authorList>
    </citation>
    <scope>NUCLEOTIDE SEQUENCE [LARGE SCALE GENOMIC DNA]</scope>
    <source>
        <strain evidence="1 2">Jerry-YX</strain>
    </source>
</reference>
<name>A0ABX7PZU0_9BACT</name>
<dbReference type="EMBL" id="CP071382">
    <property type="protein sequence ID" value="QSV44666.1"/>
    <property type="molecule type" value="Genomic_DNA"/>
</dbReference>
<sequence length="113" mass="12695">MRYLMVMVAGIVFWGHYALAAQEMRNVFPSLSSLGATTAGLMSPEVVEGEIMAIRGAGTFVMREKLYRICRETEVNGTPAPLAKFTLKKGTRVKATVYRIRNKTYFVSELEIR</sequence>
<accession>A0ABX7PZU0</accession>